<name>A0ABD0LQB8_9CAEN</name>
<reference evidence="2 3" key="1">
    <citation type="journal article" date="2023" name="Sci. Data">
        <title>Genome assembly of the Korean intertidal mud-creeper Batillaria attramentaria.</title>
        <authorList>
            <person name="Patra A.K."/>
            <person name="Ho P.T."/>
            <person name="Jun S."/>
            <person name="Lee S.J."/>
            <person name="Kim Y."/>
            <person name="Won Y.J."/>
        </authorList>
    </citation>
    <scope>NUCLEOTIDE SEQUENCE [LARGE SCALE GENOMIC DNA]</scope>
    <source>
        <strain evidence="2">Wonlab-2016</strain>
    </source>
</reference>
<evidence type="ECO:0000256" key="1">
    <source>
        <dbReference type="SAM" id="MobiDB-lite"/>
    </source>
</evidence>
<comment type="caution">
    <text evidence="2">The sequence shown here is derived from an EMBL/GenBank/DDBJ whole genome shotgun (WGS) entry which is preliminary data.</text>
</comment>
<protein>
    <submittedName>
        <fullName evidence="2">Uncharacterized protein</fullName>
    </submittedName>
</protein>
<sequence length="63" mass="6637">PTSIFGTCEPGCVWICVARCRVSGPVRHAPPRCGPSLTTSSSLNKHSSGAAPARCNVPRDRKC</sequence>
<feature type="non-terminal residue" evidence="2">
    <location>
        <position position="1"/>
    </location>
</feature>
<dbReference type="AlphaFoldDB" id="A0ABD0LQB8"/>
<dbReference type="EMBL" id="JACVVK020000030">
    <property type="protein sequence ID" value="KAK7501656.1"/>
    <property type="molecule type" value="Genomic_DNA"/>
</dbReference>
<evidence type="ECO:0000313" key="3">
    <source>
        <dbReference type="Proteomes" id="UP001519460"/>
    </source>
</evidence>
<dbReference type="Proteomes" id="UP001519460">
    <property type="component" value="Unassembled WGS sequence"/>
</dbReference>
<evidence type="ECO:0000313" key="2">
    <source>
        <dbReference type="EMBL" id="KAK7501656.1"/>
    </source>
</evidence>
<feature type="compositionally biased region" description="Polar residues" evidence="1">
    <location>
        <begin position="36"/>
        <end position="47"/>
    </location>
</feature>
<gene>
    <name evidence="2" type="ORF">BaRGS_00007087</name>
</gene>
<feature type="region of interest" description="Disordered" evidence="1">
    <location>
        <begin position="26"/>
        <end position="63"/>
    </location>
</feature>
<accession>A0ABD0LQB8</accession>
<proteinExistence type="predicted"/>
<organism evidence="2 3">
    <name type="scientific">Batillaria attramentaria</name>
    <dbReference type="NCBI Taxonomy" id="370345"/>
    <lineage>
        <taxon>Eukaryota</taxon>
        <taxon>Metazoa</taxon>
        <taxon>Spiralia</taxon>
        <taxon>Lophotrochozoa</taxon>
        <taxon>Mollusca</taxon>
        <taxon>Gastropoda</taxon>
        <taxon>Caenogastropoda</taxon>
        <taxon>Sorbeoconcha</taxon>
        <taxon>Cerithioidea</taxon>
        <taxon>Batillariidae</taxon>
        <taxon>Batillaria</taxon>
    </lineage>
</organism>
<keyword evidence="3" id="KW-1185">Reference proteome</keyword>